<accession>A0ACA9PK28</accession>
<protein>
    <submittedName>
        <fullName evidence="1">8014_t:CDS:1</fullName>
    </submittedName>
</protein>
<keyword evidence="2" id="KW-1185">Reference proteome</keyword>
<gene>
    <name evidence="1" type="ORF">SCALOS_LOCUS10934</name>
</gene>
<name>A0ACA9PK28_9GLOM</name>
<sequence>LSPELIALVWFAGPLSGFVIQPLVGAFSDKCTSRMGRRRPFIIIGGILVCISMVSIAYSKEWAMILLGKNSSQVTLDNEEIRHMAIIIAVIGFYCLDFSLNAVQASI</sequence>
<reference evidence="1" key="1">
    <citation type="submission" date="2021-06" db="EMBL/GenBank/DDBJ databases">
        <authorList>
            <person name="Kallberg Y."/>
            <person name="Tangrot J."/>
            <person name="Rosling A."/>
        </authorList>
    </citation>
    <scope>NUCLEOTIDE SEQUENCE</scope>
    <source>
        <strain evidence="1">AU212A</strain>
    </source>
</reference>
<dbReference type="Proteomes" id="UP000789860">
    <property type="component" value="Unassembled WGS sequence"/>
</dbReference>
<comment type="caution">
    <text evidence="1">The sequence shown here is derived from an EMBL/GenBank/DDBJ whole genome shotgun (WGS) entry which is preliminary data.</text>
</comment>
<proteinExistence type="predicted"/>
<feature type="non-terminal residue" evidence="1">
    <location>
        <position position="107"/>
    </location>
</feature>
<organism evidence="1 2">
    <name type="scientific">Scutellospora calospora</name>
    <dbReference type="NCBI Taxonomy" id="85575"/>
    <lineage>
        <taxon>Eukaryota</taxon>
        <taxon>Fungi</taxon>
        <taxon>Fungi incertae sedis</taxon>
        <taxon>Mucoromycota</taxon>
        <taxon>Glomeromycotina</taxon>
        <taxon>Glomeromycetes</taxon>
        <taxon>Diversisporales</taxon>
        <taxon>Gigasporaceae</taxon>
        <taxon>Scutellospora</taxon>
    </lineage>
</organism>
<evidence type="ECO:0000313" key="1">
    <source>
        <dbReference type="EMBL" id="CAG8712747.1"/>
    </source>
</evidence>
<evidence type="ECO:0000313" key="2">
    <source>
        <dbReference type="Proteomes" id="UP000789860"/>
    </source>
</evidence>
<feature type="non-terminal residue" evidence="1">
    <location>
        <position position="1"/>
    </location>
</feature>
<dbReference type="EMBL" id="CAJVPM010043895">
    <property type="protein sequence ID" value="CAG8712747.1"/>
    <property type="molecule type" value="Genomic_DNA"/>
</dbReference>